<dbReference type="Proteomes" id="UP000606974">
    <property type="component" value="Unassembled WGS sequence"/>
</dbReference>
<feature type="transmembrane region" description="Helical" evidence="1">
    <location>
        <begin position="12"/>
        <end position="34"/>
    </location>
</feature>
<dbReference type="AlphaFoldDB" id="A0A8H7AVW8"/>
<dbReference type="OrthoDB" id="60858at2759"/>
<accession>A0A8H7AVW8</accession>
<evidence type="ECO:0000256" key="1">
    <source>
        <dbReference type="SAM" id="Phobius"/>
    </source>
</evidence>
<sequence length="169" mass="18789">MAGPQWTHTTPLAIAVWLQILIPFTVWDSAYVFLRPYSLPGGLWHWPLFAPYAHYATIDRMYSRAGWESGDAFVAAHCVLNLAECALATGYLFMAKRYGARRESGGGWGRTVLSGRPARWAVVLGLVQGAMTAAKTVLCLLYEAFGGWRNVGHNDWVTLLTGWIVTVWV</sequence>
<dbReference type="PANTHER" id="PTHR37919:SF2">
    <property type="entry name" value="EXPERA DOMAIN-CONTAINING PROTEIN"/>
    <property type="match status" value="1"/>
</dbReference>
<keyword evidence="3" id="KW-1185">Reference proteome</keyword>
<gene>
    <name evidence="2" type="ORF">GJ744_006565</name>
</gene>
<keyword evidence="1" id="KW-0812">Transmembrane</keyword>
<protein>
    <submittedName>
        <fullName evidence="2">Uncharacterized protein</fullName>
    </submittedName>
</protein>
<evidence type="ECO:0000313" key="3">
    <source>
        <dbReference type="Proteomes" id="UP000606974"/>
    </source>
</evidence>
<dbReference type="EMBL" id="JAACFV010000003">
    <property type="protein sequence ID" value="KAF7513951.1"/>
    <property type="molecule type" value="Genomic_DNA"/>
</dbReference>
<keyword evidence="1" id="KW-0472">Membrane</keyword>
<name>A0A8H7AVW8_9EURO</name>
<comment type="caution">
    <text evidence="2">The sequence shown here is derived from an EMBL/GenBank/DDBJ whole genome shotgun (WGS) entry which is preliminary data.</text>
</comment>
<organism evidence="2 3">
    <name type="scientific">Endocarpon pusillum</name>
    <dbReference type="NCBI Taxonomy" id="364733"/>
    <lineage>
        <taxon>Eukaryota</taxon>
        <taxon>Fungi</taxon>
        <taxon>Dikarya</taxon>
        <taxon>Ascomycota</taxon>
        <taxon>Pezizomycotina</taxon>
        <taxon>Eurotiomycetes</taxon>
        <taxon>Chaetothyriomycetidae</taxon>
        <taxon>Verrucariales</taxon>
        <taxon>Verrucariaceae</taxon>
        <taxon>Endocarpon</taxon>
    </lineage>
</organism>
<proteinExistence type="predicted"/>
<dbReference type="PANTHER" id="PTHR37919">
    <property type="entry name" value="PROTEIN CBG05606"/>
    <property type="match status" value="1"/>
</dbReference>
<keyword evidence="1" id="KW-1133">Transmembrane helix</keyword>
<reference evidence="2" key="1">
    <citation type="submission" date="2020-02" db="EMBL/GenBank/DDBJ databases">
        <authorList>
            <person name="Palmer J.M."/>
        </authorList>
    </citation>
    <scope>NUCLEOTIDE SEQUENCE</scope>
    <source>
        <strain evidence="2">EPUS1.4</strain>
        <tissue evidence="2">Thallus</tissue>
    </source>
</reference>
<feature type="transmembrane region" description="Helical" evidence="1">
    <location>
        <begin position="72"/>
        <end position="94"/>
    </location>
</feature>
<evidence type="ECO:0000313" key="2">
    <source>
        <dbReference type="EMBL" id="KAF7513951.1"/>
    </source>
</evidence>